<feature type="non-terminal residue" evidence="2">
    <location>
        <position position="216"/>
    </location>
</feature>
<dbReference type="AlphaFoldDB" id="A0A8T0MRK3"/>
<feature type="compositionally biased region" description="Basic and acidic residues" evidence="1">
    <location>
        <begin position="114"/>
        <end position="130"/>
    </location>
</feature>
<reference evidence="2" key="1">
    <citation type="submission" date="2020-05" db="EMBL/GenBank/DDBJ databases">
        <title>WGS assembly of Panicum virgatum.</title>
        <authorList>
            <person name="Lovell J.T."/>
            <person name="Jenkins J."/>
            <person name="Shu S."/>
            <person name="Juenger T.E."/>
            <person name="Schmutz J."/>
        </authorList>
    </citation>
    <scope>NUCLEOTIDE SEQUENCE</scope>
    <source>
        <strain evidence="2">AP13</strain>
    </source>
</reference>
<feature type="compositionally biased region" description="Basic residues" evidence="1">
    <location>
        <begin position="131"/>
        <end position="141"/>
    </location>
</feature>
<dbReference type="EMBL" id="CM029054">
    <property type="protein sequence ID" value="KAG2537694.1"/>
    <property type="molecule type" value="Genomic_DNA"/>
</dbReference>
<sequence length="216" mass="24556">MRDFMYYLKRCGNDSASLILLDYDHQTESMMAANEVERKLRLLISTEQLSELMKSITPMKRPRGTTTKSRIDVPTAEEPIDAYKEWLEILQQEQPETDAYAQDDDANDNVRVAADEHHTHSPSPKKEWPSHARRRSRKGRGTLKGLSAAIKRIKSGSQKLKIDFSSSLGGPIGPNYRAFVDEVVLFTRKRAPLIGVKVWKDIDENVKNSIALDVMV</sequence>
<evidence type="ECO:0000256" key="1">
    <source>
        <dbReference type="SAM" id="MobiDB-lite"/>
    </source>
</evidence>
<evidence type="ECO:0000313" key="3">
    <source>
        <dbReference type="Proteomes" id="UP000823388"/>
    </source>
</evidence>
<evidence type="ECO:0000313" key="2">
    <source>
        <dbReference type="EMBL" id="KAG2537694.1"/>
    </source>
</evidence>
<protein>
    <submittedName>
        <fullName evidence="2">Uncharacterized protein</fullName>
    </submittedName>
</protein>
<gene>
    <name evidence="2" type="ORF">PVAP13_9NG196619</name>
</gene>
<organism evidence="2 3">
    <name type="scientific">Panicum virgatum</name>
    <name type="common">Blackwell switchgrass</name>
    <dbReference type="NCBI Taxonomy" id="38727"/>
    <lineage>
        <taxon>Eukaryota</taxon>
        <taxon>Viridiplantae</taxon>
        <taxon>Streptophyta</taxon>
        <taxon>Embryophyta</taxon>
        <taxon>Tracheophyta</taxon>
        <taxon>Spermatophyta</taxon>
        <taxon>Magnoliopsida</taxon>
        <taxon>Liliopsida</taxon>
        <taxon>Poales</taxon>
        <taxon>Poaceae</taxon>
        <taxon>PACMAD clade</taxon>
        <taxon>Panicoideae</taxon>
        <taxon>Panicodae</taxon>
        <taxon>Paniceae</taxon>
        <taxon>Panicinae</taxon>
        <taxon>Panicum</taxon>
        <taxon>Panicum sect. Hiantes</taxon>
    </lineage>
</organism>
<comment type="caution">
    <text evidence="2">The sequence shown here is derived from an EMBL/GenBank/DDBJ whole genome shotgun (WGS) entry which is preliminary data.</text>
</comment>
<dbReference type="Proteomes" id="UP000823388">
    <property type="component" value="Chromosome 9N"/>
</dbReference>
<keyword evidence="3" id="KW-1185">Reference proteome</keyword>
<name>A0A8T0MRK3_PANVG</name>
<accession>A0A8T0MRK3</accession>
<proteinExistence type="predicted"/>
<feature type="region of interest" description="Disordered" evidence="1">
    <location>
        <begin position="114"/>
        <end position="141"/>
    </location>
</feature>